<sequence>MGFPSDYFDDVDSNHTRHKRVRINEMGEYVYPSQTVSTERQSSRLRSTIGDRVIDFMSNNRSETDLTTYNRENNTINNDNNNDTHNNNINFENDTTDERNRMLLDPPPWTMSQETEDLLRNSAEAARRNRRNRNIRRNGLLRRTSSIRRRVPPPPPLSHTSLATRYNHFGNSIGVSSNNTDSSVNIPSTNFISRRLSNYIISDNSITTAPTDDDITNDNTNSDNTTHETDNHYNIEVHRPYRELNDAYNQMLSGFSNPTRLINNFNFVGSNSRNSNTENNNDSHTNNNDNDNNNTTDDGHTANYSSATENAPSRMRQQRFGWRNPVRPPIITSPRNEELTISERIRRRNEVTAQLETENQRRSMMPSTTEEDSRLRRSRLIRIFLRNLRTADDDFYTDRDNRNNNNNNDSDNSATTTLDNDNNVTNINRVITDSNDMVSLLRPLNRYAHNGNQGPEIDSDGILTDSDPALDSLIQGGSSISVTDRLPQNVLSYKVISRSSIKKNSVNDDNNNNDNSDGNSASALDETDSSSPSHVISESFYDKLTAESMRKYGTTESLPSGVKFKKI</sequence>
<evidence type="ECO:0000313" key="1">
    <source>
        <dbReference type="EMBL" id="GME89568.1"/>
    </source>
</evidence>
<proteinExistence type="predicted"/>
<accession>A0ACB5TJT4</accession>
<organism evidence="1 2">
    <name type="scientific">Candida boidinii</name>
    <name type="common">Yeast</name>
    <dbReference type="NCBI Taxonomy" id="5477"/>
    <lineage>
        <taxon>Eukaryota</taxon>
        <taxon>Fungi</taxon>
        <taxon>Dikarya</taxon>
        <taxon>Ascomycota</taxon>
        <taxon>Saccharomycotina</taxon>
        <taxon>Pichiomycetes</taxon>
        <taxon>Pichiales</taxon>
        <taxon>Pichiaceae</taxon>
        <taxon>Ogataea</taxon>
        <taxon>Ogataea/Candida clade</taxon>
    </lineage>
</organism>
<keyword evidence="2" id="KW-1185">Reference proteome</keyword>
<dbReference type="EMBL" id="BSXV01000546">
    <property type="protein sequence ID" value="GME89568.1"/>
    <property type="molecule type" value="Genomic_DNA"/>
</dbReference>
<dbReference type="Proteomes" id="UP001165101">
    <property type="component" value="Unassembled WGS sequence"/>
</dbReference>
<evidence type="ECO:0000313" key="2">
    <source>
        <dbReference type="Proteomes" id="UP001165101"/>
    </source>
</evidence>
<protein>
    <submittedName>
        <fullName evidence="1">Unnamed protein product</fullName>
    </submittedName>
</protein>
<gene>
    <name evidence="1" type="ORF">Cboi01_000145500</name>
</gene>
<reference evidence="1" key="1">
    <citation type="submission" date="2023-04" db="EMBL/GenBank/DDBJ databases">
        <title>Candida boidinii NBRC 1967.</title>
        <authorList>
            <person name="Ichikawa N."/>
            <person name="Sato H."/>
            <person name="Tonouchi N."/>
        </authorList>
    </citation>
    <scope>NUCLEOTIDE SEQUENCE</scope>
    <source>
        <strain evidence="1">NBRC 1967</strain>
    </source>
</reference>
<name>A0ACB5TJT4_CANBO</name>
<comment type="caution">
    <text evidence="1">The sequence shown here is derived from an EMBL/GenBank/DDBJ whole genome shotgun (WGS) entry which is preliminary data.</text>
</comment>